<proteinExistence type="predicted"/>
<keyword evidence="1" id="KW-0472">Membrane</keyword>
<feature type="signal peptide" evidence="2">
    <location>
        <begin position="1"/>
        <end position="21"/>
    </location>
</feature>
<organism evidence="3 4">
    <name type="scientific">Stichopus japonicus</name>
    <name type="common">Sea cucumber</name>
    <dbReference type="NCBI Taxonomy" id="307972"/>
    <lineage>
        <taxon>Eukaryota</taxon>
        <taxon>Metazoa</taxon>
        <taxon>Echinodermata</taxon>
        <taxon>Eleutherozoa</taxon>
        <taxon>Echinozoa</taxon>
        <taxon>Holothuroidea</taxon>
        <taxon>Aspidochirotacea</taxon>
        <taxon>Aspidochirotida</taxon>
        <taxon>Stichopodidae</taxon>
        <taxon>Apostichopus</taxon>
    </lineage>
</organism>
<evidence type="ECO:0000313" key="4">
    <source>
        <dbReference type="Proteomes" id="UP000230750"/>
    </source>
</evidence>
<evidence type="ECO:0000256" key="2">
    <source>
        <dbReference type="SAM" id="SignalP"/>
    </source>
</evidence>
<keyword evidence="2" id="KW-0732">Signal</keyword>
<sequence length="411" mass="45688">MDRIGFQGCFILGFVLCLAKGELQDTCDGYSHQNDTEFVDGVLGQNITLSCELSLLCKSLWAFRTSPVKYLNAGSCSDCGESFSVIDIIHGDITKTSLHVNNINESLAYIYDCSCQHGNGTDKLKCFHLKIVNASCQLELTLNEKVKVFHNSSGSQHKAIRTVNVNTDDNITARCVSDAAKLNINCKNRSGLLKIKETKDRCRISCEINKVCQTRIILSVISSTTHSPSTSTTKKEVTRSTKLTITRNGTVTFATSQYTTERKRSLPYTMSKEETYLISTSSVKTTSTREQTKVTSPDDGITAIVSTTYTGKKVTLPATMMFVVILAAFIVILVFIILVLLLKILKGKRKRSAEKEEWINPIYEGFEEGRERDGSTEHEISIIARQPDQESLDDGVYHYIVTSNSKPIHES</sequence>
<name>A0A2G8LM52_STIJA</name>
<comment type="caution">
    <text evidence="3">The sequence shown here is derived from an EMBL/GenBank/DDBJ whole genome shotgun (WGS) entry which is preliminary data.</text>
</comment>
<reference evidence="3 4" key="1">
    <citation type="journal article" date="2017" name="PLoS Biol.">
        <title>The sea cucumber genome provides insights into morphological evolution and visceral regeneration.</title>
        <authorList>
            <person name="Zhang X."/>
            <person name="Sun L."/>
            <person name="Yuan J."/>
            <person name="Sun Y."/>
            <person name="Gao Y."/>
            <person name="Zhang L."/>
            <person name="Li S."/>
            <person name="Dai H."/>
            <person name="Hamel J.F."/>
            <person name="Liu C."/>
            <person name="Yu Y."/>
            <person name="Liu S."/>
            <person name="Lin W."/>
            <person name="Guo K."/>
            <person name="Jin S."/>
            <person name="Xu P."/>
            <person name="Storey K.B."/>
            <person name="Huan P."/>
            <person name="Zhang T."/>
            <person name="Zhou Y."/>
            <person name="Zhang J."/>
            <person name="Lin C."/>
            <person name="Li X."/>
            <person name="Xing L."/>
            <person name="Huo D."/>
            <person name="Sun M."/>
            <person name="Wang L."/>
            <person name="Mercier A."/>
            <person name="Li F."/>
            <person name="Yang H."/>
            <person name="Xiang J."/>
        </authorList>
    </citation>
    <scope>NUCLEOTIDE SEQUENCE [LARGE SCALE GENOMIC DNA]</scope>
    <source>
        <strain evidence="3">Shaxun</strain>
        <tissue evidence="3">Muscle</tissue>
    </source>
</reference>
<keyword evidence="1" id="KW-1133">Transmembrane helix</keyword>
<evidence type="ECO:0000256" key="1">
    <source>
        <dbReference type="SAM" id="Phobius"/>
    </source>
</evidence>
<protein>
    <recommendedName>
        <fullName evidence="5">Immunoglobulin subtype domain-containing protein</fullName>
    </recommendedName>
</protein>
<evidence type="ECO:0000313" key="3">
    <source>
        <dbReference type="EMBL" id="PIK61336.1"/>
    </source>
</evidence>
<gene>
    <name evidence="3" type="ORF">BSL78_01756</name>
</gene>
<feature type="chain" id="PRO_5013943324" description="Immunoglobulin subtype domain-containing protein" evidence="2">
    <location>
        <begin position="22"/>
        <end position="411"/>
    </location>
</feature>
<dbReference type="EMBL" id="MRZV01000035">
    <property type="protein sequence ID" value="PIK61336.1"/>
    <property type="molecule type" value="Genomic_DNA"/>
</dbReference>
<feature type="transmembrane region" description="Helical" evidence="1">
    <location>
        <begin position="320"/>
        <end position="342"/>
    </location>
</feature>
<dbReference type="Proteomes" id="UP000230750">
    <property type="component" value="Unassembled WGS sequence"/>
</dbReference>
<evidence type="ECO:0008006" key="5">
    <source>
        <dbReference type="Google" id="ProtNLM"/>
    </source>
</evidence>
<dbReference type="AlphaFoldDB" id="A0A2G8LM52"/>
<keyword evidence="1" id="KW-0812">Transmembrane</keyword>
<keyword evidence="4" id="KW-1185">Reference proteome</keyword>
<accession>A0A2G8LM52</accession>